<feature type="domain" description="NmrA-like" evidence="1">
    <location>
        <begin position="7"/>
        <end position="246"/>
    </location>
</feature>
<dbReference type="PANTHER" id="PTHR43162">
    <property type="match status" value="1"/>
</dbReference>
<proteinExistence type="predicted"/>
<reference evidence="2 3" key="1">
    <citation type="submission" date="2019-01" db="EMBL/GenBank/DDBJ databases">
        <title>Spirosoma flava sp. nov., a propanil-degrading bacterium isolated from herbicide-contaminated soil.</title>
        <authorList>
            <person name="Zhang L."/>
            <person name="Jiang J.-D."/>
        </authorList>
    </citation>
    <scope>NUCLEOTIDE SEQUENCE [LARGE SCALE GENOMIC DNA]</scope>
    <source>
        <strain evidence="2 3">TY50</strain>
    </source>
</reference>
<dbReference type="Proteomes" id="UP000290407">
    <property type="component" value="Unassembled WGS sequence"/>
</dbReference>
<dbReference type="PANTHER" id="PTHR43162:SF1">
    <property type="entry name" value="PRESTALK A DIFFERENTIATION PROTEIN A"/>
    <property type="match status" value="1"/>
</dbReference>
<evidence type="ECO:0000313" key="3">
    <source>
        <dbReference type="Proteomes" id="UP000290407"/>
    </source>
</evidence>
<dbReference type="SUPFAM" id="SSF51735">
    <property type="entry name" value="NAD(P)-binding Rossmann-fold domains"/>
    <property type="match status" value="1"/>
</dbReference>
<sequence>MIQRNEPVLITSATGKTGYETTLQLLNDGYPVRIFVRSRNKRALELEKRGAEVAIGAFSQYESLAKALKGVRRVYYCYPIMPGMPQNVALFIRAAREAQLEAVVFMGQWLAEFADQESRLTNDIKTAYQLLEDSGLPVIYFNPGYFAEVVIPFLEFIIQLGIMPSPYGAGKCPWVSSRDLGAAAAALLRNPAPYVGLKIHPTGPESVSAEQMAAVFSRIRGRKVRLLPLPDQLFLKAGFMTGEEFGYDAFSIVQANCYNRQFRLNRFDVGGPTTVVKELTGREPEDFETIARRFIEQSPYRQRSFSRWLSAVTKFMTMPFTTLPTKRQLAALNQP</sequence>
<accession>A0A4Q2UWR1</accession>
<evidence type="ECO:0000259" key="1">
    <source>
        <dbReference type="Pfam" id="PF05368"/>
    </source>
</evidence>
<organism evidence="2 3">
    <name type="scientific">Spirosoma sordidisoli</name>
    <dbReference type="NCBI Taxonomy" id="2502893"/>
    <lineage>
        <taxon>Bacteria</taxon>
        <taxon>Pseudomonadati</taxon>
        <taxon>Bacteroidota</taxon>
        <taxon>Cytophagia</taxon>
        <taxon>Cytophagales</taxon>
        <taxon>Cytophagaceae</taxon>
        <taxon>Spirosoma</taxon>
    </lineage>
</organism>
<dbReference type="Gene3D" id="3.90.25.10">
    <property type="entry name" value="UDP-galactose 4-epimerase, domain 1"/>
    <property type="match status" value="1"/>
</dbReference>
<dbReference type="AlphaFoldDB" id="A0A4Q2UWR1"/>
<dbReference type="InterPro" id="IPR008030">
    <property type="entry name" value="NmrA-like"/>
</dbReference>
<evidence type="ECO:0000313" key="2">
    <source>
        <dbReference type="EMBL" id="RYC71429.1"/>
    </source>
</evidence>
<dbReference type="InterPro" id="IPR051604">
    <property type="entry name" value="Ergot_Alk_Oxidoreductase"/>
</dbReference>
<dbReference type="RefSeq" id="WP_129600266.1">
    <property type="nucleotide sequence ID" value="NZ_SBLB01000001.1"/>
</dbReference>
<dbReference type="EMBL" id="SBLB01000001">
    <property type="protein sequence ID" value="RYC71429.1"/>
    <property type="molecule type" value="Genomic_DNA"/>
</dbReference>
<dbReference type="Gene3D" id="3.40.50.720">
    <property type="entry name" value="NAD(P)-binding Rossmann-like Domain"/>
    <property type="match status" value="1"/>
</dbReference>
<gene>
    <name evidence="2" type="ORF">EQG79_04595</name>
</gene>
<name>A0A4Q2UWR1_9BACT</name>
<dbReference type="Pfam" id="PF05368">
    <property type="entry name" value="NmrA"/>
    <property type="match status" value="1"/>
</dbReference>
<keyword evidence="3" id="KW-1185">Reference proteome</keyword>
<comment type="caution">
    <text evidence="2">The sequence shown here is derived from an EMBL/GenBank/DDBJ whole genome shotgun (WGS) entry which is preliminary data.</text>
</comment>
<protein>
    <submittedName>
        <fullName evidence="2">NmrA family transcriptional regulator</fullName>
    </submittedName>
</protein>
<dbReference type="InterPro" id="IPR036291">
    <property type="entry name" value="NAD(P)-bd_dom_sf"/>
</dbReference>